<feature type="compositionally biased region" description="Polar residues" evidence="1">
    <location>
        <begin position="129"/>
        <end position="153"/>
    </location>
</feature>
<feature type="region of interest" description="Disordered" evidence="1">
    <location>
        <begin position="223"/>
        <end position="244"/>
    </location>
</feature>
<feature type="compositionally biased region" description="Low complexity" evidence="1">
    <location>
        <begin position="83"/>
        <end position="94"/>
    </location>
</feature>
<feature type="region of interest" description="Disordered" evidence="1">
    <location>
        <begin position="26"/>
        <end position="108"/>
    </location>
</feature>
<dbReference type="OrthoDB" id="10447926at2759"/>
<evidence type="ECO:0000313" key="3">
    <source>
        <dbReference type="Proteomes" id="UP000696280"/>
    </source>
</evidence>
<feature type="compositionally biased region" description="Acidic residues" evidence="1">
    <location>
        <begin position="226"/>
        <end position="244"/>
    </location>
</feature>
<dbReference type="AlphaFoldDB" id="A0A9N9KT25"/>
<comment type="caution">
    <text evidence="2">The sequence shown here is derived from an EMBL/GenBank/DDBJ whole genome shotgun (WGS) entry which is preliminary data.</text>
</comment>
<dbReference type="Proteomes" id="UP000696280">
    <property type="component" value="Unassembled WGS sequence"/>
</dbReference>
<name>A0A9N9KT25_9HELO</name>
<protein>
    <submittedName>
        <fullName evidence="2">Uncharacterized protein</fullName>
    </submittedName>
</protein>
<organism evidence="2 3">
    <name type="scientific">Hymenoscyphus fraxineus</name>
    <dbReference type="NCBI Taxonomy" id="746836"/>
    <lineage>
        <taxon>Eukaryota</taxon>
        <taxon>Fungi</taxon>
        <taxon>Dikarya</taxon>
        <taxon>Ascomycota</taxon>
        <taxon>Pezizomycotina</taxon>
        <taxon>Leotiomycetes</taxon>
        <taxon>Helotiales</taxon>
        <taxon>Helotiaceae</taxon>
        <taxon>Hymenoscyphus</taxon>
    </lineage>
</organism>
<sequence>MNCTESSISKFSSAEEVEECPCGELNCRSSSVSSSSTASSASFYSSSSEEAPGREMDYTSSSASPTSSSSSFFFFSSDEEEGSQSGEPKSSPSSSEDKPDVLQIPGEFPHDIVITDISSDREDEHYAFTSDSESESGNSFHSIPGSFPNTSHLTGDEHLRALEDGIEGDPIDLPQNRRTLTVPMVDISSRATAVRRQTISEGTRRRRHGCMSGCFGCPACEKRETEDADVEDMDLEEGDVEEGS</sequence>
<feature type="compositionally biased region" description="Low complexity" evidence="1">
    <location>
        <begin position="60"/>
        <end position="76"/>
    </location>
</feature>
<gene>
    <name evidence="2" type="ORF">HYFRA_00010131</name>
</gene>
<feature type="compositionally biased region" description="Low complexity" evidence="1">
    <location>
        <begin position="29"/>
        <end position="48"/>
    </location>
</feature>
<reference evidence="2" key="1">
    <citation type="submission" date="2021-07" db="EMBL/GenBank/DDBJ databases">
        <authorList>
            <person name="Durling M."/>
        </authorList>
    </citation>
    <scope>NUCLEOTIDE SEQUENCE</scope>
</reference>
<keyword evidence="3" id="KW-1185">Reference proteome</keyword>
<evidence type="ECO:0000256" key="1">
    <source>
        <dbReference type="SAM" id="MobiDB-lite"/>
    </source>
</evidence>
<proteinExistence type="predicted"/>
<feature type="region of interest" description="Disordered" evidence="1">
    <location>
        <begin position="123"/>
        <end position="153"/>
    </location>
</feature>
<dbReference type="EMBL" id="CAJVRL010000050">
    <property type="protein sequence ID" value="CAG8953384.1"/>
    <property type="molecule type" value="Genomic_DNA"/>
</dbReference>
<accession>A0A9N9KT25</accession>
<evidence type="ECO:0000313" key="2">
    <source>
        <dbReference type="EMBL" id="CAG8953384.1"/>
    </source>
</evidence>